<organism evidence="1 2">
    <name type="scientific">Syntrophomonas zehnderi OL-4</name>
    <dbReference type="NCBI Taxonomy" id="690567"/>
    <lineage>
        <taxon>Bacteria</taxon>
        <taxon>Bacillati</taxon>
        <taxon>Bacillota</taxon>
        <taxon>Clostridia</taxon>
        <taxon>Eubacteriales</taxon>
        <taxon>Syntrophomonadaceae</taxon>
        <taxon>Syntrophomonas</taxon>
    </lineage>
</organism>
<name>A0A0E4GAV7_9FIRM</name>
<protein>
    <submittedName>
        <fullName evidence="1">Uncharacterized</fullName>
    </submittedName>
</protein>
<dbReference type="STRING" id="690567.824"/>
<dbReference type="AlphaFoldDB" id="A0A0E4GAV7"/>
<accession>A0A0E4GAV7</accession>
<evidence type="ECO:0000313" key="1">
    <source>
        <dbReference type="EMBL" id="CFX23536.1"/>
    </source>
</evidence>
<sequence length="80" mass="9089">MESKDFEEISESYNGDSVIVYGRNPVWVDSLLGDNAQVTFSNIGEMALVDADDLEEATLPDDEENYLFDYLTRYSPIIRS</sequence>
<dbReference type="EMBL" id="CGIH01000012">
    <property type="protein sequence ID" value="CFX23536.1"/>
    <property type="molecule type" value="Genomic_DNA"/>
</dbReference>
<evidence type="ECO:0000313" key="2">
    <source>
        <dbReference type="Proteomes" id="UP000045545"/>
    </source>
</evidence>
<reference evidence="1 2" key="1">
    <citation type="submission" date="2015-03" db="EMBL/GenBank/DDBJ databases">
        <authorList>
            <person name="Murphy D."/>
        </authorList>
    </citation>
    <scope>NUCLEOTIDE SEQUENCE [LARGE SCALE GENOMIC DNA]</scope>
    <source>
        <strain evidence="1 2">OL-4</strain>
    </source>
</reference>
<gene>
    <name evidence="1" type="ORF">824</name>
</gene>
<keyword evidence="2" id="KW-1185">Reference proteome</keyword>
<dbReference type="Proteomes" id="UP000045545">
    <property type="component" value="Unassembled WGS sequence"/>
</dbReference>
<proteinExistence type="predicted"/>
<dbReference type="RefSeq" id="WP_046496141.1">
    <property type="nucleotide sequence ID" value="NZ_CGIH01000012.1"/>
</dbReference>